<comment type="function">
    <text evidence="9">Catalyzes a mechanistically unusual reaction, the ATP-dependent insertion of CO2 between the N7 and N8 nitrogen atoms of 7,8-diaminopelargonic acid (DAPA, also called 7,8-diammoniononanoate) to form a ureido ring.</text>
</comment>
<evidence type="ECO:0000256" key="9">
    <source>
        <dbReference type="HAMAP-Rule" id="MF_00336"/>
    </source>
</evidence>
<dbReference type="GO" id="GO:0004141">
    <property type="term" value="F:dethiobiotin synthase activity"/>
    <property type="evidence" value="ECO:0007669"/>
    <property type="project" value="UniProtKB-UniRule"/>
</dbReference>
<feature type="binding site" evidence="9">
    <location>
        <begin position="118"/>
        <end position="121"/>
    </location>
    <ligand>
        <name>ATP</name>
        <dbReference type="ChEBI" id="CHEBI:30616"/>
    </ligand>
</feature>
<dbReference type="GO" id="GO:0000287">
    <property type="term" value="F:magnesium ion binding"/>
    <property type="evidence" value="ECO:0007669"/>
    <property type="project" value="UniProtKB-UniRule"/>
</dbReference>
<protein>
    <recommendedName>
        <fullName evidence="9">ATP-dependent dethiobiotin synthetase BioD</fullName>
        <ecNumber evidence="9">6.3.3.3</ecNumber>
    </recommendedName>
    <alternativeName>
        <fullName evidence="9">DTB synthetase</fullName>
        <shortName evidence="9">DTBS</shortName>
    </alternativeName>
    <alternativeName>
        <fullName evidence="9">Dethiobiotin synthase</fullName>
    </alternativeName>
</protein>
<dbReference type="NCBIfam" id="TIGR00347">
    <property type="entry name" value="bioD"/>
    <property type="match status" value="1"/>
</dbReference>
<evidence type="ECO:0000313" key="11">
    <source>
        <dbReference type="Proteomes" id="UP000319148"/>
    </source>
</evidence>
<comment type="caution">
    <text evidence="9">Lacks conserved residue(s) required for the propagation of feature annotation.</text>
</comment>
<dbReference type="RefSeq" id="WP_139941456.1">
    <property type="nucleotide sequence ID" value="NZ_JBHSYP010000002.1"/>
</dbReference>
<dbReference type="AlphaFoldDB" id="A0A501PGN9"/>
<dbReference type="OrthoDB" id="9802097at2"/>
<dbReference type="GO" id="GO:0009102">
    <property type="term" value="P:biotin biosynthetic process"/>
    <property type="evidence" value="ECO:0007669"/>
    <property type="project" value="UniProtKB-UniRule"/>
</dbReference>
<dbReference type="PANTHER" id="PTHR43210">
    <property type="entry name" value="DETHIOBIOTIN SYNTHETASE"/>
    <property type="match status" value="1"/>
</dbReference>
<reference evidence="11" key="1">
    <citation type="submission" date="2019-06" db="EMBL/GenBank/DDBJ databases">
        <title>The complete genome of Emcibacter congregatus ZYLT.</title>
        <authorList>
            <person name="Zhao Z."/>
        </authorList>
    </citation>
    <scope>NUCLEOTIDE SEQUENCE [LARGE SCALE GENOMIC DNA]</scope>
    <source>
        <strain evidence="11">MCCC 1A06723</strain>
    </source>
</reference>
<comment type="similarity">
    <text evidence="9">Belongs to the dethiobiotin synthetase family.</text>
</comment>
<evidence type="ECO:0000256" key="7">
    <source>
        <dbReference type="ARBA" id="ARBA00022842"/>
    </source>
</evidence>
<feature type="binding site" evidence="9">
    <location>
        <position position="118"/>
    </location>
    <ligand>
        <name>Mg(2+)</name>
        <dbReference type="ChEBI" id="CHEBI:18420"/>
    </ligand>
</feature>
<dbReference type="EMBL" id="VFIY01000015">
    <property type="protein sequence ID" value="TPD59237.1"/>
    <property type="molecule type" value="Genomic_DNA"/>
</dbReference>
<gene>
    <name evidence="9 10" type="primary">bioD</name>
    <name evidence="10" type="ORF">FIV46_13490</name>
</gene>
<feature type="active site" evidence="9">
    <location>
        <position position="38"/>
    </location>
</feature>
<name>A0A501PGN9_9PROT</name>
<feature type="binding site" evidence="9">
    <location>
        <position position="42"/>
    </location>
    <ligand>
        <name>substrate</name>
    </ligand>
</feature>
<evidence type="ECO:0000256" key="1">
    <source>
        <dbReference type="ARBA" id="ARBA00022490"/>
    </source>
</evidence>
<evidence type="ECO:0000256" key="8">
    <source>
        <dbReference type="ARBA" id="ARBA00047386"/>
    </source>
</evidence>
<sequence>MSRIIFVTSTGTGIGKTHVTCEAIRNRINSGFLVNALKPIISGFDPAEVENSDTGLLLQALGRDSSEENIAAISPWRFSAPLSPDQAAVQEDQPLDLDALVEFCKTSCRDDYDYHFIEGVGGLMVPLNDRHTVLDWIKALDCDIWLVAGTYLGSLSHTLTACDVLHHHDIKLSQLILSESAENSVGLQQTATTLGNFLQKIPITGIRRQEEN</sequence>
<feature type="binding site" evidence="9">
    <location>
        <begin position="178"/>
        <end position="179"/>
    </location>
    <ligand>
        <name>ATP</name>
        <dbReference type="ChEBI" id="CHEBI:30616"/>
    </ligand>
</feature>
<dbReference type="InterPro" id="IPR004472">
    <property type="entry name" value="DTB_synth_BioD"/>
</dbReference>
<feature type="binding site" evidence="9">
    <location>
        <begin position="13"/>
        <end position="18"/>
    </location>
    <ligand>
        <name>ATP</name>
        <dbReference type="ChEBI" id="CHEBI:30616"/>
    </ligand>
</feature>
<evidence type="ECO:0000256" key="2">
    <source>
        <dbReference type="ARBA" id="ARBA00022598"/>
    </source>
</evidence>
<comment type="subunit">
    <text evidence="9">Homodimer.</text>
</comment>
<evidence type="ECO:0000256" key="5">
    <source>
        <dbReference type="ARBA" id="ARBA00022756"/>
    </source>
</evidence>
<proteinExistence type="inferred from homology"/>
<accession>A0A501PGN9</accession>
<dbReference type="GO" id="GO:0005524">
    <property type="term" value="F:ATP binding"/>
    <property type="evidence" value="ECO:0007669"/>
    <property type="project" value="UniProtKB-UniRule"/>
</dbReference>
<evidence type="ECO:0000256" key="3">
    <source>
        <dbReference type="ARBA" id="ARBA00022723"/>
    </source>
</evidence>
<comment type="cofactor">
    <cofactor evidence="9">
        <name>Mg(2+)</name>
        <dbReference type="ChEBI" id="CHEBI:18420"/>
    </cofactor>
</comment>
<dbReference type="GO" id="GO:0005829">
    <property type="term" value="C:cytosol"/>
    <property type="evidence" value="ECO:0007669"/>
    <property type="project" value="TreeGrafter"/>
</dbReference>
<comment type="caution">
    <text evidence="10">The sequence shown here is derived from an EMBL/GenBank/DDBJ whole genome shotgun (WGS) entry which is preliminary data.</text>
</comment>
<feature type="binding site" evidence="9">
    <location>
        <position position="53"/>
    </location>
    <ligand>
        <name>Mg(2+)</name>
        <dbReference type="ChEBI" id="CHEBI:18420"/>
    </ligand>
</feature>
<evidence type="ECO:0000256" key="4">
    <source>
        <dbReference type="ARBA" id="ARBA00022741"/>
    </source>
</evidence>
<keyword evidence="6 9" id="KW-0067">ATP-binding</keyword>
<evidence type="ECO:0000313" key="10">
    <source>
        <dbReference type="EMBL" id="TPD59237.1"/>
    </source>
</evidence>
<keyword evidence="2 9" id="KW-0436">Ligase</keyword>
<dbReference type="HAMAP" id="MF_00336">
    <property type="entry name" value="BioD"/>
    <property type="match status" value="1"/>
</dbReference>
<keyword evidence="7 9" id="KW-0460">Magnesium</keyword>
<keyword evidence="5 9" id="KW-0093">Biotin biosynthesis</keyword>
<dbReference type="UniPathway" id="UPA00078">
    <property type="reaction ID" value="UER00161"/>
</dbReference>
<dbReference type="SUPFAM" id="SSF52540">
    <property type="entry name" value="P-loop containing nucleoside triphosphate hydrolases"/>
    <property type="match status" value="1"/>
</dbReference>
<organism evidence="10 11">
    <name type="scientific">Emcibacter nanhaiensis</name>
    <dbReference type="NCBI Taxonomy" id="1505037"/>
    <lineage>
        <taxon>Bacteria</taxon>
        <taxon>Pseudomonadati</taxon>
        <taxon>Pseudomonadota</taxon>
        <taxon>Alphaproteobacteria</taxon>
        <taxon>Emcibacterales</taxon>
        <taxon>Emcibacteraceae</taxon>
        <taxon>Emcibacter</taxon>
    </lineage>
</organism>
<feature type="binding site" evidence="9">
    <location>
        <position position="17"/>
    </location>
    <ligand>
        <name>Mg(2+)</name>
        <dbReference type="ChEBI" id="CHEBI:18420"/>
    </ligand>
</feature>
<keyword evidence="11" id="KW-1185">Reference proteome</keyword>
<comment type="subcellular location">
    <subcellularLocation>
        <location evidence="9">Cytoplasm</location>
    </subcellularLocation>
</comment>
<keyword evidence="3 9" id="KW-0479">Metal-binding</keyword>
<dbReference type="PIRSF" id="PIRSF006755">
    <property type="entry name" value="DTB_synth"/>
    <property type="match status" value="1"/>
</dbReference>
<dbReference type="Gene3D" id="3.40.50.300">
    <property type="entry name" value="P-loop containing nucleotide triphosphate hydrolases"/>
    <property type="match status" value="1"/>
</dbReference>
<dbReference type="PANTHER" id="PTHR43210:SF2">
    <property type="entry name" value="ATP-DEPENDENT DETHIOBIOTIN SYNTHETASE BIOD 2"/>
    <property type="match status" value="1"/>
</dbReference>
<evidence type="ECO:0000256" key="6">
    <source>
        <dbReference type="ARBA" id="ARBA00022840"/>
    </source>
</evidence>
<comment type="catalytic activity">
    <reaction evidence="9">
        <text>(7R,8S)-7,8-diammoniononanoate + CO2 + ATP = (4R,5S)-dethiobiotin + ADP + phosphate + 3 H(+)</text>
        <dbReference type="Rhea" id="RHEA:15805"/>
        <dbReference type="ChEBI" id="CHEBI:15378"/>
        <dbReference type="ChEBI" id="CHEBI:16526"/>
        <dbReference type="ChEBI" id="CHEBI:30616"/>
        <dbReference type="ChEBI" id="CHEBI:43474"/>
        <dbReference type="ChEBI" id="CHEBI:149469"/>
        <dbReference type="ChEBI" id="CHEBI:149473"/>
        <dbReference type="ChEBI" id="CHEBI:456216"/>
        <dbReference type="EC" id="6.3.3.3"/>
    </reaction>
</comment>
<dbReference type="Pfam" id="PF13500">
    <property type="entry name" value="AAA_26"/>
    <property type="match status" value="1"/>
</dbReference>
<comment type="catalytic activity">
    <reaction evidence="8">
        <text>(7R,8S)-8-amino-7-(carboxyamino)nonanoate + ATP = (4R,5S)-dethiobiotin + ADP + phosphate + H(+)</text>
        <dbReference type="Rhea" id="RHEA:63684"/>
        <dbReference type="ChEBI" id="CHEBI:15378"/>
        <dbReference type="ChEBI" id="CHEBI:30616"/>
        <dbReference type="ChEBI" id="CHEBI:43474"/>
        <dbReference type="ChEBI" id="CHEBI:149470"/>
        <dbReference type="ChEBI" id="CHEBI:149473"/>
        <dbReference type="ChEBI" id="CHEBI:456216"/>
    </reaction>
</comment>
<comment type="pathway">
    <text evidence="9">Cofactor biosynthesis; biotin biosynthesis; biotin from 7,8-diaminononanoate: step 1/2.</text>
</comment>
<dbReference type="Proteomes" id="UP000319148">
    <property type="component" value="Unassembled WGS sequence"/>
</dbReference>
<dbReference type="EC" id="6.3.3.3" evidence="9"/>
<keyword evidence="1 9" id="KW-0963">Cytoplasm</keyword>
<dbReference type="InterPro" id="IPR027417">
    <property type="entry name" value="P-loop_NTPase"/>
</dbReference>
<keyword evidence="4 9" id="KW-0547">Nucleotide-binding</keyword>
<feature type="binding site" evidence="9">
    <location>
        <position position="53"/>
    </location>
    <ligand>
        <name>ATP</name>
        <dbReference type="ChEBI" id="CHEBI:30616"/>
    </ligand>
</feature>
<dbReference type="CDD" id="cd03109">
    <property type="entry name" value="DTBS"/>
    <property type="match status" value="1"/>
</dbReference>